<accession>A0A8J3BDA9</accession>
<keyword evidence="2" id="KW-1185">Reference proteome</keyword>
<reference evidence="1" key="1">
    <citation type="journal article" date="2014" name="Int. J. Syst. Evol. Microbiol.">
        <title>Complete genome sequence of Corynebacterium casei LMG S-19264T (=DSM 44701T), isolated from a smear-ripened cheese.</title>
        <authorList>
            <consortium name="US DOE Joint Genome Institute (JGI-PGF)"/>
            <person name="Walter F."/>
            <person name="Albersmeier A."/>
            <person name="Kalinowski J."/>
            <person name="Ruckert C."/>
        </authorList>
    </citation>
    <scope>NUCLEOTIDE SEQUENCE</scope>
    <source>
        <strain evidence="1">JCM 3090</strain>
    </source>
</reference>
<reference evidence="1" key="2">
    <citation type="submission" date="2020-09" db="EMBL/GenBank/DDBJ databases">
        <authorList>
            <person name="Sun Q."/>
            <person name="Ohkuma M."/>
        </authorList>
    </citation>
    <scope>NUCLEOTIDE SEQUENCE</scope>
    <source>
        <strain evidence="1">JCM 3090</strain>
    </source>
</reference>
<dbReference type="EMBL" id="BMQB01000006">
    <property type="protein sequence ID" value="GGJ99917.1"/>
    <property type="molecule type" value="Genomic_DNA"/>
</dbReference>
<protein>
    <submittedName>
        <fullName evidence="1">Uncharacterized protein</fullName>
    </submittedName>
</protein>
<comment type="caution">
    <text evidence="1">The sequence shown here is derived from an EMBL/GenBank/DDBJ whole genome shotgun (WGS) entry which is preliminary data.</text>
</comment>
<dbReference type="AlphaFoldDB" id="A0A8J3BDA9"/>
<name>A0A8J3BDA9_9ACTN</name>
<organism evidence="1 2">
    <name type="scientific">Pilimelia anulata</name>
    <dbReference type="NCBI Taxonomy" id="53371"/>
    <lineage>
        <taxon>Bacteria</taxon>
        <taxon>Bacillati</taxon>
        <taxon>Actinomycetota</taxon>
        <taxon>Actinomycetes</taxon>
        <taxon>Micromonosporales</taxon>
        <taxon>Micromonosporaceae</taxon>
        <taxon>Pilimelia</taxon>
    </lineage>
</organism>
<dbReference type="Proteomes" id="UP000649739">
    <property type="component" value="Unassembled WGS sequence"/>
</dbReference>
<proteinExistence type="predicted"/>
<evidence type="ECO:0000313" key="2">
    <source>
        <dbReference type="Proteomes" id="UP000649739"/>
    </source>
</evidence>
<gene>
    <name evidence="1" type="ORF">GCM10010123_32230</name>
</gene>
<evidence type="ECO:0000313" key="1">
    <source>
        <dbReference type="EMBL" id="GGJ99917.1"/>
    </source>
</evidence>
<sequence length="87" mass="9136">MDRTTVARWEIGATDPQPWARPRLAAALAVGLDELARLLDPASAAGSQRHPAGERPVPAADGAAFAAAMQSFRIADRQVGGATCTRR</sequence>